<comment type="caution">
    <text evidence="1">The sequence shown here is derived from an EMBL/GenBank/DDBJ whole genome shotgun (WGS) entry which is preliminary data.</text>
</comment>
<evidence type="ECO:0000313" key="1">
    <source>
        <dbReference type="EMBL" id="PXY88286.1"/>
    </source>
</evidence>
<gene>
    <name evidence="1" type="ORF">DKK74_03695</name>
</gene>
<dbReference type="AlphaFoldDB" id="A0A318MIX8"/>
<protein>
    <submittedName>
        <fullName evidence="1">Uncharacterized protein</fullName>
    </submittedName>
</protein>
<organism evidence="1 2">
    <name type="scientific">Bifidobacterium asteroides</name>
    <dbReference type="NCBI Taxonomy" id="1684"/>
    <lineage>
        <taxon>Bacteria</taxon>
        <taxon>Bacillati</taxon>
        <taxon>Actinomycetota</taxon>
        <taxon>Actinomycetes</taxon>
        <taxon>Bifidobacteriales</taxon>
        <taxon>Bifidobacteriaceae</taxon>
        <taxon>Bifidobacterium</taxon>
    </lineage>
</organism>
<dbReference type="OrthoDB" id="3234033at2"/>
<dbReference type="EMBL" id="QGLK01000003">
    <property type="protein sequence ID" value="PXY88286.1"/>
    <property type="molecule type" value="Genomic_DNA"/>
</dbReference>
<proteinExistence type="predicted"/>
<sequence length="66" mass="7856">MRYTIEQFTTPTTYDDPWQPDPNWMESPFFYGKSWKTEQGATRALNKLVKMGNYDPSNFRLKVSQD</sequence>
<name>A0A318MIX8_9BIFI</name>
<evidence type="ECO:0000313" key="2">
    <source>
        <dbReference type="Proteomes" id="UP000248128"/>
    </source>
</evidence>
<dbReference type="RefSeq" id="WP_045924384.1">
    <property type="nucleotide sequence ID" value="NZ_QGLK01000003.1"/>
</dbReference>
<dbReference type="Proteomes" id="UP000248128">
    <property type="component" value="Unassembled WGS sequence"/>
</dbReference>
<reference evidence="1 2" key="1">
    <citation type="submission" date="2018-05" db="EMBL/GenBank/DDBJ databases">
        <title>Reference genomes for bee gut microbiota database.</title>
        <authorList>
            <person name="Ellegaard K.M."/>
        </authorList>
    </citation>
    <scope>NUCLEOTIDE SEQUENCE [LARGE SCALE GENOMIC DNA]</scope>
    <source>
        <strain evidence="1 2">ESL0199</strain>
    </source>
</reference>
<accession>A0A318MIX8</accession>